<dbReference type="CDD" id="cd00657">
    <property type="entry name" value="Ferritin_like"/>
    <property type="match status" value="1"/>
</dbReference>
<dbReference type="InterPro" id="IPR012348">
    <property type="entry name" value="RNR-like"/>
</dbReference>
<dbReference type="Gene3D" id="1.10.620.20">
    <property type="entry name" value="Ribonucleotide Reductase, subunit A"/>
    <property type="match status" value="1"/>
</dbReference>
<dbReference type="SUPFAM" id="SSF47240">
    <property type="entry name" value="Ferritin-like"/>
    <property type="match status" value="1"/>
</dbReference>
<keyword evidence="2" id="KW-1185">Reference proteome</keyword>
<dbReference type="InterPro" id="IPR009078">
    <property type="entry name" value="Ferritin-like_SF"/>
</dbReference>
<evidence type="ECO:0000313" key="2">
    <source>
        <dbReference type="Proteomes" id="UP000297540"/>
    </source>
</evidence>
<reference evidence="1 2" key="1">
    <citation type="journal article" date="2017" name="Int. J. Syst. Evol. Microbiol.">
        <title>Mucilaginibacterpsychrotolerans sp. nov., isolated from peatlands.</title>
        <authorList>
            <person name="Deng Y."/>
            <person name="Shen L."/>
            <person name="Xu B."/>
            <person name="Liu Y."/>
            <person name="Gu Z."/>
            <person name="Liu H."/>
            <person name="Zhou Y."/>
        </authorList>
    </citation>
    <scope>NUCLEOTIDE SEQUENCE [LARGE SCALE GENOMIC DNA]</scope>
    <source>
        <strain evidence="1 2">NH7-4</strain>
    </source>
</reference>
<dbReference type="RefSeq" id="WP_133229997.1">
    <property type="nucleotide sequence ID" value="NZ_SOZE01000007.1"/>
</dbReference>
<dbReference type="EMBL" id="SOZE01000007">
    <property type="protein sequence ID" value="TFF38267.1"/>
    <property type="molecule type" value="Genomic_DNA"/>
</dbReference>
<comment type="caution">
    <text evidence="1">The sequence shown here is derived from an EMBL/GenBank/DDBJ whole genome shotgun (WGS) entry which is preliminary data.</text>
</comment>
<dbReference type="Proteomes" id="UP000297540">
    <property type="component" value="Unassembled WGS sequence"/>
</dbReference>
<dbReference type="AlphaFoldDB" id="A0A4Y8SID0"/>
<evidence type="ECO:0000313" key="1">
    <source>
        <dbReference type="EMBL" id="TFF38267.1"/>
    </source>
</evidence>
<name>A0A4Y8SID0_9SPHI</name>
<accession>A0A4Y8SID0</accession>
<proteinExistence type="predicted"/>
<dbReference type="GO" id="GO:0016491">
    <property type="term" value="F:oxidoreductase activity"/>
    <property type="evidence" value="ECO:0007669"/>
    <property type="project" value="InterPro"/>
</dbReference>
<protein>
    <submittedName>
        <fullName evidence="1">Ferritin-like domain-containing protein</fullName>
    </submittedName>
</protein>
<sequence>MHTSNYWIGHFKTNAREKRIDWNLFPSLSAEEVKIILPSLQAWQLGETSEGKHLIAASTKYANKIGDPDYVEAVKLFIKEEQKHGNNLGRYLDGIGKTRIRKDWGDTLFRKVRYYNTNMEIWTLAVIVVESTAQIFYQALKDATDCELLQAICTDILIDEAYHITFQTERLATIYESKPEYSKAWRNLAFKSFFFLTSCMVWAAHRTLFKAGGNTFNSFTRKMIFKYRKTIKTITEKQQKEVSWE</sequence>
<gene>
    <name evidence="1" type="ORF">E2R66_09540</name>
</gene>
<organism evidence="1 2">
    <name type="scientific">Mucilaginibacter psychrotolerans</name>
    <dbReference type="NCBI Taxonomy" id="1524096"/>
    <lineage>
        <taxon>Bacteria</taxon>
        <taxon>Pseudomonadati</taxon>
        <taxon>Bacteroidota</taxon>
        <taxon>Sphingobacteriia</taxon>
        <taxon>Sphingobacteriales</taxon>
        <taxon>Sphingobacteriaceae</taxon>
        <taxon>Mucilaginibacter</taxon>
    </lineage>
</organism>
<dbReference type="OrthoDB" id="268439at2"/>